<feature type="domain" description="SGNH" evidence="4">
    <location>
        <begin position="441"/>
        <end position="664"/>
    </location>
</feature>
<feature type="transmembrane region" description="Helical" evidence="2">
    <location>
        <begin position="323"/>
        <end position="347"/>
    </location>
</feature>
<dbReference type="Pfam" id="PF19040">
    <property type="entry name" value="SGNH"/>
    <property type="match status" value="1"/>
</dbReference>
<sequence length="677" mass="74569">MSTVRITRQSVPLPQRHTGPPDDWGGLRSHDEPHCHTRPEVRMTSVTRTLSYRPELDGIRALAVLSVIFYHFDLPPFRGGYIGVDIFFVISGYLITGLIRQQLETGSFSFRNFYVRRFRRLIPASITVILGTSLLAGALFSSEMLAEHGKLSVASALSLANRELYFSSGYFDADAVTKPLLHMWSLSVEEQFYLVWPALLVLALRFLGHRTSAVLIAALSVVTAVACVYYTQSRPPAAFYLTPLRMFEFGIGALLLWLPLRLEERWGRISGLVGLAGLLLMACLLTAESTFPGTNAVWVALLSAALIHGSRSGAVHRLLRHPVAVFTGLISYSLYLVHWPVFVFYRFIVERPLTGVDRLALLALTVGLSLALYTWVERPFRVGSRASRRPAHLALVGVLYMTVLGSGVTAMRTHGFPERTRVAGTLPPTSADLQAIQDEACHEGAEPLVTCSSAADRAPTLYVWGDSHALHLNLGLVQARPARNVKVLYKSACVPLWGVSDLPYPRSRASRRECAQHNVEALTFLKGLPPTTIVLAARWKNYLNTPARERIGVAALKELVTDLQARGHQVLVVGNVIEPGTEVINCLRSPDTRLTPRSRCRPFETMQQRSAAINVALGALEPTFLDPTPLFCVPECRVALGQTLLFRDGHHLSDEGSSMVAQAIVRALQPPLATPGQ</sequence>
<dbReference type="AlphaFoldDB" id="A0A2K3USA4"/>
<dbReference type="Proteomes" id="UP000236379">
    <property type="component" value="Unassembled WGS sequence"/>
</dbReference>
<dbReference type="GO" id="GO:0016020">
    <property type="term" value="C:membrane"/>
    <property type="evidence" value="ECO:0007669"/>
    <property type="project" value="TreeGrafter"/>
</dbReference>
<organism evidence="5 6">
    <name type="scientific">Deinococcus koreensis</name>
    <dbReference type="NCBI Taxonomy" id="2054903"/>
    <lineage>
        <taxon>Bacteria</taxon>
        <taxon>Thermotogati</taxon>
        <taxon>Deinococcota</taxon>
        <taxon>Deinococci</taxon>
        <taxon>Deinococcales</taxon>
        <taxon>Deinococcaceae</taxon>
        <taxon>Deinococcus</taxon>
    </lineage>
</organism>
<dbReference type="InterPro" id="IPR050879">
    <property type="entry name" value="Acyltransferase_3"/>
</dbReference>
<feature type="compositionally biased region" description="Polar residues" evidence="1">
    <location>
        <begin position="1"/>
        <end position="12"/>
    </location>
</feature>
<dbReference type="EMBL" id="PPPD01000003">
    <property type="protein sequence ID" value="PNY79429.1"/>
    <property type="molecule type" value="Genomic_DNA"/>
</dbReference>
<keyword evidence="6" id="KW-1185">Reference proteome</keyword>
<gene>
    <name evidence="5" type="ORF">CVO96_18485</name>
</gene>
<evidence type="ECO:0000259" key="3">
    <source>
        <dbReference type="Pfam" id="PF01757"/>
    </source>
</evidence>
<feature type="transmembrane region" description="Helical" evidence="2">
    <location>
        <begin position="214"/>
        <end position="231"/>
    </location>
</feature>
<dbReference type="PANTHER" id="PTHR23028:SF53">
    <property type="entry name" value="ACYL_TRANSF_3 DOMAIN-CONTAINING PROTEIN"/>
    <property type="match status" value="1"/>
</dbReference>
<keyword evidence="2" id="KW-1133">Transmembrane helix</keyword>
<feature type="transmembrane region" description="Helical" evidence="2">
    <location>
        <begin position="121"/>
        <end position="140"/>
    </location>
</feature>
<keyword evidence="2" id="KW-0472">Membrane</keyword>
<feature type="transmembrane region" description="Helical" evidence="2">
    <location>
        <begin position="269"/>
        <end position="287"/>
    </location>
</feature>
<keyword evidence="2" id="KW-0812">Transmembrane</keyword>
<feature type="region of interest" description="Disordered" evidence="1">
    <location>
        <begin position="1"/>
        <end position="35"/>
    </location>
</feature>
<feature type="domain" description="Acyltransferase 3" evidence="3">
    <location>
        <begin position="55"/>
        <end position="373"/>
    </location>
</feature>
<dbReference type="OrthoDB" id="9796461at2"/>
<accession>A0A2K3USA4</accession>
<feature type="transmembrane region" description="Helical" evidence="2">
    <location>
        <begin position="191"/>
        <end position="207"/>
    </location>
</feature>
<reference evidence="5 6" key="1">
    <citation type="submission" date="2018-01" db="EMBL/GenBank/DDBJ databases">
        <title>Deinococcus koreensis sp. nov., a radiation-resistant bacterium isolated from river water.</title>
        <authorList>
            <person name="Choi A."/>
        </authorList>
    </citation>
    <scope>NUCLEOTIDE SEQUENCE [LARGE SCALE GENOMIC DNA]</scope>
    <source>
        <strain evidence="5 6">SJW1-2</strain>
    </source>
</reference>
<dbReference type="GO" id="GO:0016747">
    <property type="term" value="F:acyltransferase activity, transferring groups other than amino-acyl groups"/>
    <property type="evidence" value="ECO:0007669"/>
    <property type="project" value="InterPro"/>
</dbReference>
<comment type="caution">
    <text evidence="5">The sequence shown here is derived from an EMBL/GenBank/DDBJ whole genome shotgun (WGS) entry which is preliminary data.</text>
</comment>
<protein>
    <recommendedName>
        <fullName evidence="7">Acyltransferase</fullName>
    </recommendedName>
</protein>
<name>A0A2K3USA4_9DEIO</name>
<evidence type="ECO:0008006" key="7">
    <source>
        <dbReference type="Google" id="ProtNLM"/>
    </source>
</evidence>
<feature type="transmembrane region" description="Helical" evidence="2">
    <location>
        <begin position="293"/>
        <end position="311"/>
    </location>
</feature>
<proteinExistence type="predicted"/>
<dbReference type="GO" id="GO:0009103">
    <property type="term" value="P:lipopolysaccharide biosynthetic process"/>
    <property type="evidence" value="ECO:0007669"/>
    <property type="project" value="TreeGrafter"/>
</dbReference>
<dbReference type="InterPro" id="IPR043968">
    <property type="entry name" value="SGNH"/>
</dbReference>
<feature type="transmembrane region" description="Helical" evidence="2">
    <location>
        <begin position="237"/>
        <end position="257"/>
    </location>
</feature>
<evidence type="ECO:0000256" key="1">
    <source>
        <dbReference type="SAM" id="MobiDB-lite"/>
    </source>
</evidence>
<feature type="transmembrane region" description="Helical" evidence="2">
    <location>
        <begin position="391"/>
        <end position="411"/>
    </location>
</feature>
<dbReference type="SUPFAM" id="SSF52266">
    <property type="entry name" value="SGNH hydrolase"/>
    <property type="match status" value="1"/>
</dbReference>
<evidence type="ECO:0000313" key="6">
    <source>
        <dbReference type="Proteomes" id="UP000236379"/>
    </source>
</evidence>
<dbReference type="PANTHER" id="PTHR23028">
    <property type="entry name" value="ACETYLTRANSFERASE"/>
    <property type="match status" value="1"/>
</dbReference>
<feature type="transmembrane region" description="Helical" evidence="2">
    <location>
        <begin position="359"/>
        <end position="376"/>
    </location>
</feature>
<evidence type="ECO:0000313" key="5">
    <source>
        <dbReference type="EMBL" id="PNY79429.1"/>
    </source>
</evidence>
<evidence type="ECO:0000259" key="4">
    <source>
        <dbReference type="Pfam" id="PF19040"/>
    </source>
</evidence>
<evidence type="ECO:0000256" key="2">
    <source>
        <dbReference type="SAM" id="Phobius"/>
    </source>
</evidence>
<dbReference type="InterPro" id="IPR002656">
    <property type="entry name" value="Acyl_transf_3_dom"/>
</dbReference>
<feature type="transmembrane region" description="Helical" evidence="2">
    <location>
        <begin position="80"/>
        <end position="100"/>
    </location>
</feature>
<dbReference type="Pfam" id="PF01757">
    <property type="entry name" value="Acyl_transf_3"/>
    <property type="match status" value="1"/>
</dbReference>